<organism evidence="2 3">
    <name type="scientific">Septoria linicola</name>
    <dbReference type="NCBI Taxonomy" id="215465"/>
    <lineage>
        <taxon>Eukaryota</taxon>
        <taxon>Fungi</taxon>
        <taxon>Dikarya</taxon>
        <taxon>Ascomycota</taxon>
        <taxon>Pezizomycotina</taxon>
        <taxon>Dothideomycetes</taxon>
        <taxon>Dothideomycetidae</taxon>
        <taxon>Mycosphaerellales</taxon>
        <taxon>Mycosphaerellaceae</taxon>
        <taxon>Septoria</taxon>
    </lineage>
</organism>
<evidence type="ECO:0000256" key="1">
    <source>
        <dbReference type="SAM" id="MobiDB-lite"/>
    </source>
</evidence>
<protein>
    <submittedName>
        <fullName evidence="2">Uncharacterized protein</fullName>
    </submittedName>
</protein>
<reference evidence="2" key="1">
    <citation type="submission" date="2022-06" db="EMBL/GenBank/DDBJ databases">
        <title>Complete genome sequences of two strains of the flax pathogen Septoria linicola.</title>
        <authorList>
            <person name="Lapalu N."/>
            <person name="Simon A."/>
            <person name="Demenou B."/>
            <person name="Paumier D."/>
            <person name="Guillot M.-P."/>
            <person name="Gout L."/>
            <person name="Valade R."/>
        </authorList>
    </citation>
    <scope>NUCLEOTIDE SEQUENCE</scope>
    <source>
        <strain evidence="2">SE15195</strain>
    </source>
</reference>
<sequence length="113" mass="12444">MSTKSKKAVTFSSTAPEIIKHDWAFSHEEIGRDSFLWFDTISSESANENANNTTNSGGASRNETPRPRTSLTQAGAEHARPAAKRKLQQSLKFLKQASSRVAKYRVPSFGMAV</sequence>
<keyword evidence="3" id="KW-1185">Reference proteome</keyword>
<dbReference type="AlphaFoldDB" id="A0A9Q9AJ02"/>
<gene>
    <name evidence="2" type="ORF">Slin15195_G020480</name>
</gene>
<dbReference type="Proteomes" id="UP001056384">
    <property type="component" value="Chromosome 1"/>
</dbReference>
<evidence type="ECO:0000313" key="2">
    <source>
        <dbReference type="EMBL" id="USW48729.1"/>
    </source>
</evidence>
<name>A0A9Q9AJ02_9PEZI</name>
<feature type="compositionally biased region" description="Low complexity" evidence="1">
    <location>
        <begin position="46"/>
        <end position="60"/>
    </location>
</feature>
<proteinExistence type="predicted"/>
<evidence type="ECO:0000313" key="3">
    <source>
        <dbReference type="Proteomes" id="UP001056384"/>
    </source>
</evidence>
<feature type="region of interest" description="Disordered" evidence="1">
    <location>
        <begin position="46"/>
        <end position="87"/>
    </location>
</feature>
<accession>A0A9Q9AJ02</accession>
<dbReference type="EMBL" id="CP099418">
    <property type="protein sequence ID" value="USW48729.1"/>
    <property type="molecule type" value="Genomic_DNA"/>
</dbReference>